<keyword evidence="6" id="KW-0175">Coiled coil</keyword>
<sequence length="435" mass="49405">MEEMELFTGHRKDLPQHVAPFSDSLDLAAVICSPEDPLMLGHRPNLPLQKLRPIRYNGTCSQAVEDPVEYAEVVEFLHDQACHVNGESTTDYLVPPIKAEAAELGDVGGGGGGNGPCFDEENRDLDVQEGLLEELSRSSSDCDENDSLASIKEPANHKRKRKARKVEPFLENLVMTVLERQDEMHKQLIQMLENIEKERIIREEAWRRQEMERMKSDEEARIQEMSRNLTLISIIQNVLGHEIDLPLPSTISTMEDNGGNNVSEDHHVLQGDVESKSWQEAKAQSSGGENHLRKDIVLEFDTNNRRWPDDEVQALIMLRTALDKKFHLTGSKCSMWDEISTGMHDMGYNRSAKKCKEKWENINKYFRKSMGSVRKRFDNGKRCTYFQELNTLYGNDEHASAGNSMNHANNDNDKVVDIGYKDCDDPSDLKADDGS</sequence>
<dbReference type="Pfam" id="PF13837">
    <property type="entry name" value="Myb_DNA-bind_4"/>
    <property type="match status" value="1"/>
</dbReference>
<dbReference type="CDD" id="cd12203">
    <property type="entry name" value="GT1"/>
    <property type="match status" value="1"/>
</dbReference>
<feature type="coiled-coil region" evidence="6">
    <location>
        <begin position="178"/>
        <end position="228"/>
    </location>
</feature>
<keyword evidence="3" id="KW-0238">DNA-binding</keyword>
<dbReference type="InterPro" id="IPR001005">
    <property type="entry name" value="SANT/Myb"/>
</dbReference>
<name>A0AAV5MDR5_9ROSI</name>
<dbReference type="Gene3D" id="1.10.10.60">
    <property type="entry name" value="Homeodomain-like"/>
    <property type="match status" value="1"/>
</dbReference>
<keyword evidence="5" id="KW-0539">Nucleus</keyword>
<dbReference type="GO" id="GO:0006355">
    <property type="term" value="P:regulation of DNA-templated transcription"/>
    <property type="evidence" value="ECO:0007669"/>
    <property type="project" value="UniProtKB-ARBA"/>
</dbReference>
<evidence type="ECO:0000256" key="7">
    <source>
        <dbReference type="SAM" id="MobiDB-lite"/>
    </source>
</evidence>
<evidence type="ECO:0000256" key="6">
    <source>
        <dbReference type="SAM" id="Coils"/>
    </source>
</evidence>
<organism evidence="9 10">
    <name type="scientific">Rubroshorea leprosula</name>
    <dbReference type="NCBI Taxonomy" id="152421"/>
    <lineage>
        <taxon>Eukaryota</taxon>
        <taxon>Viridiplantae</taxon>
        <taxon>Streptophyta</taxon>
        <taxon>Embryophyta</taxon>
        <taxon>Tracheophyta</taxon>
        <taxon>Spermatophyta</taxon>
        <taxon>Magnoliopsida</taxon>
        <taxon>eudicotyledons</taxon>
        <taxon>Gunneridae</taxon>
        <taxon>Pentapetalae</taxon>
        <taxon>rosids</taxon>
        <taxon>malvids</taxon>
        <taxon>Malvales</taxon>
        <taxon>Dipterocarpaceae</taxon>
        <taxon>Rubroshorea</taxon>
    </lineage>
</organism>
<dbReference type="SUPFAM" id="SSF46689">
    <property type="entry name" value="Homeodomain-like"/>
    <property type="match status" value="1"/>
</dbReference>
<protein>
    <recommendedName>
        <fullName evidence="8">Myb-like domain-containing protein</fullName>
    </recommendedName>
</protein>
<dbReference type="PROSITE" id="PS50090">
    <property type="entry name" value="MYB_LIKE"/>
    <property type="match status" value="1"/>
</dbReference>
<evidence type="ECO:0000256" key="5">
    <source>
        <dbReference type="ARBA" id="ARBA00023242"/>
    </source>
</evidence>
<evidence type="ECO:0000313" key="10">
    <source>
        <dbReference type="Proteomes" id="UP001054252"/>
    </source>
</evidence>
<evidence type="ECO:0000259" key="8">
    <source>
        <dbReference type="PROSITE" id="PS50090"/>
    </source>
</evidence>
<dbReference type="InterPro" id="IPR044822">
    <property type="entry name" value="Myb_DNA-bind_4"/>
</dbReference>
<gene>
    <name evidence="9" type="ORF">SLEP1_g54518</name>
</gene>
<dbReference type="GO" id="GO:0005634">
    <property type="term" value="C:nucleus"/>
    <property type="evidence" value="ECO:0007669"/>
    <property type="project" value="UniProtKB-SubCell"/>
</dbReference>
<accession>A0AAV5MDR5</accession>
<feature type="region of interest" description="Disordered" evidence="7">
    <location>
        <begin position="403"/>
        <end position="435"/>
    </location>
</feature>
<reference evidence="9 10" key="1">
    <citation type="journal article" date="2021" name="Commun. Biol.">
        <title>The genome of Shorea leprosula (Dipterocarpaceae) highlights the ecological relevance of drought in aseasonal tropical rainforests.</title>
        <authorList>
            <person name="Ng K.K.S."/>
            <person name="Kobayashi M.J."/>
            <person name="Fawcett J.A."/>
            <person name="Hatakeyama M."/>
            <person name="Paape T."/>
            <person name="Ng C.H."/>
            <person name="Ang C.C."/>
            <person name="Tnah L.H."/>
            <person name="Lee C.T."/>
            <person name="Nishiyama T."/>
            <person name="Sese J."/>
            <person name="O'Brien M.J."/>
            <person name="Copetti D."/>
            <person name="Mohd Noor M.I."/>
            <person name="Ong R.C."/>
            <person name="Putra M."/>
            <person name="Sireger I.Z."/>
            <person name="Indrioko S."/>
            <person name="Kosugi Y."/>
            <person name="Izuno A."/>
            <person name="Isagi Y."/>
            <person name="Lee S.L."/>
            <person name="Shimizu K.K."/>
        </authorList>
    </citation>
    <scope>NUCLEOTIDE SEQUENCE [LARGE SCALE GENOMIC DNA]</scope>
    <source>
        <strain evidence="9">214</strain>
    </source>
</reference>
<evidence type="ECO:0000256" key="1">
    <source>
        <dbReference type="ARBA" id="ARBA00004123"/>
    </source>
</evidence>
<keyword evidence="4" id="KW-0804">Transcription</keyword>
<dbReference type="InterPro" id="IPR009057">
    <property type="entry name" value="Homeodomain-like_sf"/>
</dbReference>
<dbReference type="GO" id="GO:0003677">
    <property type="term" value="F:DNA binding"/>
    <property type="evidence" value="ECO:0007669"/>
    <property type="project" value="UniProtKB-KW"/>
</dbReference>
<proteinExistence type="predicted"/>
<evidence type="ECO:0000256" key="3">
    <source>
        <dbReference type="ARBA" id="ARBA00023125"/>
    </source>
</evidence>
<dbReference type="PANTHER" id="PTHR21654">
    <property type="entry name" value="FI21293P1"/>
    <property type="match status" value="1"/>
</dbReference>
<dbReference type="EMBL" id="BPVZ01000232">
    <property type="protein sequence ID" value="GKV47638.1"/>
    <property type="molecule type" value="Genomic_DNA"/>
</dbReference>
<feature type="region of interest" description="Disordered" evidence="7">
    <location>
        <begin position="136"/>
        <end position="159"/>
    </location>
</feature>
<evidence type="ECO:0000256" key="4">
    <source>
        <dbReference type="ARBA" id="ARBA00023163"/>
    </source>
</evidence>
<evidence type="ECO:0000256" key="2">
    <source>
        <dbReference type="ARBA" id="ARBA00023015"/>
    </source>
</evidence>
<dbReference type="FunFam" id="1.10.10.60:FF:000092">
    <property type="entry name" value="Trihelix transcription factor GT-2"/>
    <property type="match status" value="1"/>
</dbReference>
<dbReference type="PANTHER" id="PTHR21654:SF7">
    <property type="entry name" value="HOMEODOMAIN-LIKE SUPERFAMILY PROTEIN"/>
    <property type="match status" value="1"/>
</dbReference>
<dbReference type="AlphaFoldDB" id="A0AAV5MDR5"/>
<dbReference type="Proteomes" id="UP001054252">
    <property type="component" value="Unassembled WGS sequence"/>
</dbReference>
<evidence type="ECO:0000313" key="9">
    <source>
        <dbReference type="EMBL" id="GKV47638.1"/>
    </source>
</evidence>
<keyword evidence="2" id="KW-0805">Transcription regulation</keyword>
<keyword evidence="10" id="KW-1185">Reference proteome</keyword>
<comment type="caution">
    <text evidence="9">The sequence shown here is derived from an EMBL/GenBank/DDBJ whole genome shotgun (WGS) entry which is preliminary data.</text>
</comment>
<feature type="compositionally biased region" description="Basic and acidic residues" evidence="7">
    <location>
        <begin position="410"/>
        <end position="435"/>
    </location>
</feature>
<comment type="subcellular location">
    <subcellularLocation>
        <location evidence="1">Nucleus</location>
    </subcellularLocation>
</comment>
<feature type="domain" description="Myb-like" evidence="8">
    <location>
        <begin position="299"/>
        <end position="363"/>
    </location>
</feature>
<dbReference type="SMART" id="SM00717">
    <property type="entry name" value="SANT"/>
    <property type="match status" value="1"/>
</dbReference>